<dbReference type="EMBL" id="MFCA01000002">
    <property type="protein sequence ID" value="OGE03169.1"/>
    <property type="molecule type" value="Genomic_DNA"/>
</dbReference>
<dbReference type="PANTHER" id="PTHR47964">
    <property type="entry name" value="ATP-DEPENDENT DNA HELICASE HOMOLOG RECG, CHLOROPLASTIC"/>
    <property type="match status" value="1"/>
</dbReference>
<evidence type="ECO:0000256" key="1">
    <source>
        <dbReference type="ARBA" id="ARBA00022741"/>
    </source>
</evidence>
<reference evidence="11 12" key="1">
    <citation type="journal article" date="2016" name="Nat. Commun.">
        <title>Thousands of microbial genomes shed light on interconnected biogeochemical processes in an aquifer system.</title>
        <authorList>
            <person name="Anantharaman K."/>
            <person name="Brown C.T."/>
            <person name="Hug L.A."/>
            <person name="Sharon I."/>
            <person name="Castelle C.J."/>
            <person name="Probst A.J."/>
            <person name="Thomas B.C."/>
            <person name="Singh A."/>
            <person name="Wilkins M.J."/>
            <person name="Karaoz U."/>
            <person name="Brodie E.L."/>
            <person name="Williams K.H."/>
            <person name="Hubbard S.S."/>
            <person name="Banfield J.F."/>
        </authorList>
    </citation>
    <scope>NUCLEOTIDE SEQUENCE [LARGE SCALE GENOMIC DNA]</scope>
</reference>
<dbReference type="SMART" id="SM00490">
    <property type="entry name" value="HELICc"/>
    <property type="match status" value="1"/>
</dbReference>
<dbReference type="PROSITE" id="PS51192">
    <property type="entry name" value="HELICASE_ATP_BIND_1"/>
    <property type="match status" value="1"/>
</dbReference>
<comment type="caution">
    <text evidence="11">The sequence shown here is derived from an EMBL/GenBank/DDBJ whole genome shotgun (WGS) entry which is preliminary data.</text>
</comment>
<keyword evidence="1" id="KW-0547">Nucleotide-binding</keyword>
<evidence type="ECO:0000256" key="7">
    <source>
        <dbReference type="ARBA" id="ARBA00023204"/>
    </source>
</evidence>
<evidence type="ECO:0000256" key="6">
    <source>
        <dbReference type="ARBA" id="ARBA00023125"/>
    </source>
</evidence>
<evidence type="ECO:0000313" key="12">
    <source>
        <dbReference type="Proteomes" id="UP000176751"/>
    </source>
</evidence>
<dbReference type="InterPro" id="IPR047112">
    <property type="entry name" value="RecG/Mfd"/>
</dbReference>
<dbReference type="InterPro" id="IPR001650">
    <property type="entry name" value="Helicase_C-like"/>
</dbReference>
<name>A0A1F5HGG2_9BACT</name>
<evidence type="ECO:0000259" key="9">
    <source>
        <dbReference type="PROSITE" id="PS51192"/>
    </source>
</evidence>
<keyword evidence="6" id="KW-0238">DNA-binding</keyword>
<organism evidence="11 12">
    <name type="scientific">Candidatus Curtissbacteria bacterium RIFOXYA1_FULL_41_14</name>
    <dbReference type="NCBI Taxonomy" id="1797737"/>
    <lineage>
        <taxon>Bacteria</taxon>
        <taxon>Candidatus Curtissiibacteriota</taxon>
    </lineage>
</organism>
<evidence type="ECO:0000256" key="5">
    <source>
        <dbReference type="ARBA" id="ARBA00022840"/>
    </source>
</evidence>
<proteinExistence type="predicted"/>
<dbReference type="Proteomes" id="UP000176751">
    <property type="component" value="Unassembled WGS sequence"/>
</dbReference>
<dbReference type="PANTHER" id="PTHR47964:SF1">
    <property type="entry name" value="ATP-DEPENDENT DNA HELICASE HOMOLOG RECG, CHLOROPLASTIC"/>
    <property type="match status" value="1"/>
</dbReference>
<dbReference type="STRING" id="1797737.A2196_05200"/>
<dbReference type="GO" id="GO:0016787">
    <property type="term" value="F:hydrolase activity"/>
    <property type="evidence" value="ECO:0007669"/>
    <property type="project" value="UniProtKB-KW"/>
</dbReference>
<evidence type="ECO:0000256" key="2">
    <source>
        <dbReference type="ARBA" id="ARBA00022763"/>
    </source>
</evidence>
<dbReference type="Pfam" id="PF19833">
    <property type="entry name" value="RecG_dom3_C"/>
    <property type="match status" value="1"/>
</dbReference>
<evidence type="ECO:0000256" key="3">
    <source>
        <dbReference type="ARBA" id="ARBA00022801"/>
    </source>
</evidence>
<dbReference type="SUPFAM" id="SSF52540">
    <property type="entry name" value="P-loop containing nucleoside triphosphate hydrolases"/>
    <property type="match status" value="2"/>
</dbReference>
<dbReference type="InterPro" id="IPR045562">
    <property type="entry name" value="RecG_dom3_C"/>
</dbReference>
<sequence length="693" mass="77560">MDPKTPVSQLSGIGKWYSQKLKRLEVKTLEDLIYHFPFRWDDFSTIANINNITPGEKLSIQGIVWKIQNIRTRMGKFVTLATIADQSGTIEVIWFNQPFLTKIIKAGMQISLAGKVEVEGSKPKLVSPSYEIIKSPDVPSYTTPGVSYVDTSGKGVSQTLHTGRLVPIYPETEGATSKWIRAKIAKYLPIYTKNLKDHLPKKIMEEEQLEKLESALKKIHFPKNYGEVSQAKLRLAFDELFLTQLMAILAKEKWKQNRKALPMTIDKSKILTLTKVLPFNLTDAQKRACREIAKDMQREIPMNRLLEGDVGSGKTVVAAIASYIAFLNGTDTLVAAPTEILTFQHQKTFEEILSPFKVTVGIWTGSRKIKGDITCGTHALLTTFKPQKQVGLVIVDEQHRFGTAQRAKLFMDQSGKLTPHLLTMTATPIPRTLALTLYGDLDLSVLDQMPTGRQKIATFVVPNNKRNDAYGFIEKEISAGRQAFIITPFVEPSETMATVKAATEEFTKLKKNFSKKVKLGLLHGRLKSKEKEKIINNFKNVKVDILVATPVVEVGIDVPNATIMMIESADRFGLAQLHQLRGRVGRGKYKSYCLLFTDSLQESSIGRLKSMERLQIGFELAEADLEMRGPGEIFGLKQSGFVDFKIASLSDHQLIEKTQKAAQKVANSDPTLKKYPLLAEKISQLSADYSQPN</sequence>
<dbReference type="GO" id="GO:0006281">
    <property type="term" value="P:DNA repair"/>
    <property type="evidence" value="ECO:0007669"/>
    <property type="project" value="UniProtKB-KW"/>
</dbReference>
<evidence type="ECO:0000256" key="8">
    <source>
        <dbReference type="ARBA" id="ARBA00049819"/>
    </source>
</evidence>
<evidence type="ECO:0000256" key="4">
    <source>
        <dbReference type="ARBA" id="ARBA00022806"/>
    </source>
</evidence>
<dbReference type="NCBIfam" id="NF008168">
    <property type="entry name" value="PRK10917.2-2"/>
    <property type="match status" value="1"/>
</dbReference>
<dbReference type="GO" id="GO:0003678">
    <property type="term" value="F:DNA helicase activity"/>
    <property type="evidence" value="ECO:0007669"/>
    <property type="project" value="TreeGrafter"/>
</dbReference>
<feature type="domain" description="Helicase ATP-binding" evidence="9">
    <location>
        <begin position="295"/>
        <end position="446"/>
    </location>
</feature>
<keyword evidence="7" id="KW-0234">DNA repair</keyword>
<dbReference type="NCBIfam" id="NF008165">
    <property type="entry name" value="PRK10917.1-3"/>
    <property type="match status" value="1"/>
</dbReference>
<keyword evidence="5" id="KW-0067">ATP-binding</keyword>
<dbReference type="Gene3D" id="2.40.50.140">
    <property type="entry name" value="Nucleic acid-binding proteins"/>
    <property type="match status" value="1"/>
</dbReference>
<dbReference type="InterPro" id="IPR033454">
    <property type="entry name" value="RecG_wedge"/>
</dbReference>
<dbReference type="SMART" id="SM00487">
    <property type="entry name" value="DEXDc"/>
    <property type="match status" value="1"/>
</dbReference>
<evidence type="ECO:0000313" key="11">
    <source>
        <dbReference type="EMBL" id="OGE03169.1"/>
    </source>
</evidence>
<keyword evidence="3" id="KW-0378">Hydrolase</keyword>
<keyword evidence="2" id="KW-0227">DNA damage</keyword>
<dbReference type="AlphaFoldDB" id="A0A1F5HGG2"/>
<evidence type="ECO:0000259" key="10">
    <source>
        <dbReference type="PROSITE" id="PS51194"/>
    </source>
</evidence>
<dbReference type="InterPro" id="IPR027417">
    <property type="entry name" value="P-loop_NTPase"/>
</dbReference>
<gene>
    <name evidence="11" type="ORF">A2196_05200</name>
</gene>
<dbReference type="InterPro" id="IPR014001">
    <property type="entry name" value="Helicase_ATP-bd"/>
</dbReference>
<dbReference type="GO" id="GO:0005524">
    <property type="term" value="F:ATP binding"/>
    <property type="evidence" value="ECO:0007669"/>
    <property type="project" value="UniProtKB-KW"/>
</dbReference>
<accession>A0A1F5HGG2</accession>
<protein>
    <recommendedName>
        <fullName evidence="8">Probable DNA 3'-5' helicase RecG</fullName>
    </recommendedName>
</protein>
<dbReference type="Pfam" id="PF17191">
    <property type="entry name" value="RecG_wedge"/>
    <property type="match status" value="1"/>
</dbReference>
<dbReference type="CDD" id="cd04488">
    <property type="entry name" value="RecG_wedge_OBF"/>
    <property type="match status" value="1"/>
</dbReference>
<dbReference type="Pfam" id="PF00271">
    <property type="entry name" value="Helicase_C"/>
    <property type="match status" value="1"/>
</dbReference>
<dbReference type="InterPro" id="IPR012340">
    <property type="entry name" value="NA-bd_OB-fold"/>
</dbReference>
<dbReference type="PROSITE" id="PS51194">
    <property type="entry name" value="HELICASE_CTER"/>
    <property type="match status" value="1"/>
</dbReference>
<feature type="domain" description="Helicase C-terminal" evidence="10">
    <location>
        <begin position="465"/>
        <end position="631"/>
    </location>
</feature>
<keyword evidence="4 11" id="KW-0347">Helicase</keyword>
<dbReference type="Pfam" id="PF00270">
    <property type="entry name" value="DEAD"/>
    <property type="match status" value="1"/>
</dbReference>
<dbReference type="GO" id="GO:0003677">
    <property type="term" value="F:DNA binding"/>
    <property type="evidence" value="ECO:0007669"/>
    <property type="project" value="UniProtKB-KW"/>
</dbReference>
<dbReference type="Gene3D" id="3.40.50.300">
    <property type="entry name" value="P-loop containing nucleotide triphosphate hydrolases"/>
    <property type="match status" value="2"/>
</dbReference>
<dbReference type="SUPFAM" id="SSF50249">
    <property type="entry name" value="Nucleic acid-binding proteins"/>
    <property type="match status" value="1"/>
</dbReference>
<dbReference type="InterPro" id="IPR011545">
    <property type="entry name" value="DEAD/DEAH_box_helicase_dom"/>
</dbReference>